<dbReference type="PANTHER" id="PTHR25465:SF19">
    <property type="entry name" value="E3 UBIQUITIN-PROTEIN LIGASE TRIM8"/>
    <property type="match status" value="1"/>
</dbReference>
<evidence type="ECO:0000256" key="16">
    <source>
        <dbReference type="ARBA" id="ARBA00074094"/>
    </source>
</evidence>
<dbReference type="GO" id="GO:0005829">
    <property type="term" value="C:cytosol"/>
    <property type="evidence" value="ECO:0007669"/>
    <property type="project" value="UniProtKB-ARBA"/>
</dbReference>
<dbReference type="CDD" id="cd19838">
    <property type="entry name" value="Bbox1_TRIM8_C-V"/>
    <property type="match status" value="1"/>
</dbReference>
<dbReference type="OMA" id="CAANHSH"/>
<dbReference type="PROSITE" id="PS00518">
    <property type="entry name" value="ZF_RING_1"/>
    <property type="match status" value="1"/>
</dbReference>
<feature type="compositionally biased region" description="Polar residues" evidence="22">
    <location>
        <begin position="396"/>
        <end position="405"/>
    </location>
</feature>
<dbReference type="PANTHER" id="PTHR25465">
    <property type="entry name" value="B-BOX DOMAIN CONTAINING"/>
    <property type="match status" value="1"/>
</dbReference>
<dbReference type="CDD" id="cd19763">
    <property type="entry name" value="Bbox2_TRIM8_C-V"/>
    <property type="match status" value="1"/>
</dbReference>
<reference evidence="24" key="1">
    <citation type="submission" date="2025-08" db="UniProtKB">
        <authorList>
            <consortium name="Ensembl"/>
        </authorList>
    </citation>
    <scope>IDENTIFICATION</scope>
</reference>
<keyword evidence="5" id="KW-0399">Innate immunity</keyword>
<dbReference type="InterPro" id="IPR013083">
    <property type="entry name" value="Znf_RING/FYVE/PHD"/>
</dbReference>
<dbReference type="GO" id="GO:0008270">
    <property type="term" value="F:zinc ion binding"/>
    <property type="evidence" value="ECO:0007669"/>
    <property type="project" value="UniProtKB-KW"/>
</dbReference>
<keyword evidence="6" id="KW-0808">Transferase</keyword>
<keyword evidence="9 21" id="KW-0863">Zinc-finger</keyword>
<dbReference type="InterPro" id="IPR017907">
    <property type="entry name" value="Znf_RING_CS"/>
</dbReference>
<feature type="compositionally biased region" description="Low complexity" evidence="22">
    <location>
        <begin position="417"/>
        <end position="427"/>
    </location>
</feature>
<evidence type="ECO:0000256" key="12">
    <source>
        <dbReference type="ARBA" id="ARBA00022859"/>
    </source>
</evidence>
<comment type="subunit">
    <text evidence="15">Homodimer. Interacts with SOCS1 (via) SH2 domain and SOCS box. Interacts with HSP90AB1; prevents nucleus translocation of phosphorylated STAT3 and HSP90AB1. Interacts with MAP3K7/TAK1. Interacts with PIAS3. Interacts with TICAM1. Interacts with TRIM15; this interaction prevents TRIM8 cytoplasmic translocation.</text>
</comment>
<evidence type="ECO:0000256" key="1">
    <source>
        <dbReference type="ARBA" id="ARBA00000900"/>
    </source>
</evidence>
<evidence type="ECO:0000256" key="10">
    <source>
        <dbReference type="ARBA" id="ARBA00022786"/>
    </source>
</evidence>
<evidence type="ECO:0000256" key="11">
    <source>
        <dbReference type="ARBA" id="ARBA00022833"/>
    </source>
</evidence>
<evidence type="ECO:0000256" key="15">
    <source>
        <dbReference type="ARBA" id="ARBA00063059"/>
    </source>
</evidence>
<dbReference type="Ensembl" id="ENSCCRT00000065066.2">
    <property type="protein sequence ID" value="ENSCCRP00000059980.2"/>
    <property type="gene ID" value="ENSCCRG00000032256.2"/>
</dbReference>
<evidence type="ECO:0000256" key="17">
    <source>
        <dbReference type="ARBA" id="ARBA00075511"/>
    </source>
</evidence>
<evidence type="ECO:0000256" key="21">
    <source>
        <dbReference type="PROSITE-ProRule" id="PRU00175"/>
    </source>
</evidence>
<comment type="similarity">
    <text evidence="3">Belongs to the TRIM/RBCC family.</text>
</comment>
<dbReference type="InterPro" id="IPR051051">
    <property type="entry name" value="E3_ubiq-ligase_TRIM/RNF"/>
</dbReference>
<protein>
    <recommendedName>
        <fullName evidence="16">E3 ubiquitin-protein ligase TRIM8</fullName>
        <ecNumber evidence="4">2.3.2.27</ecNumber>
    </recommendedName>
    <alternativeName>
        <fullName evidence="17">Glioblastoma-expressed RING finger protein</fullName>
    </alternativeName>
    <alternativeName>
        <fullName evidence="18">RING finger protein 27</fullName>
    </alternativeName>
    <alternativeName>
        <fullName evidence="20">RING-type E3 ubiquitin transferase TRIM8</fullName>
    </alternativeName>
    <alternativeName>
        <fullName evidence="19">Tripartite motif-containing protein 8</fullName>
    </alternativeName>
</protein>
<evidence type="ECO:0000256" key="19">
    <source>
        <dbReference type="ARBA" id="ARBA00079717"/>
    </source>
</evidence>
<feature type="compositionally biased region" description="Polar residues" evidence="22">
    <location>
        <begin position="428"/>
        <end position="446"/>
    </location>
</feature>
<evidence type="ECO:0000256" key="13">
    <source>
        <dbReference type="ARBA" id="ARBA00023054"/>
    </source>
</evidence>
<comment type="function">
    <text evidence="14">E3 ubiquitin-protein ligase that participates in multiple biological processes including cell survival, differentiation, apoptosis, and in particular, the innate immune response. Participates in the activation of interferon-gamma signaling by promoting proteasomal degradation of the repressor SOCS1. Plays a positive role in the TNFalpha and IL-1beta signaling pathways. Mechanistically, induces the 'Lys-63'-linked polyubiquitination of MAP3K7/TAK1 component leading to the activation of NF-kappa-B. Also modulates STAT3 activity through negative regulation of PIAS3, either by degradation of PIAS3 through the ubiquitin-proteasome pathway or exclusion of PIAS3 from the nucleus. Negatively regulates TLR3/4-mediated innate immune response by catalyzing 'Lys-6'- and 'Lys-33'-linked polyubiquitination of TICAM1 and thereby disrupting the TICAM1-TBK1 interaction.</text>
</comment>
<keyword evidence="7" id="KW-0479">Metal-binding</keyword>
<evidence type="ECO:0000256" key="9">
    <source>
        <dbReference type="ARBA" id="ARBA00022771"/>
    </source>
</evidence>
<feature type="domain" description="RING-type" evidence="23">
    <location>
        <begin position="22"/>
        <end position="63"/>
    </location>
</feature>
<proteinExistence type="inferred from homology"/>
<dbReference type="GO" id="GO:0005634">
    <property type="term" value="C:nucleus"/>
    <property type="evidence" value="ECO:0007669"/>
    <property type="project" value="UniProtKB-ARBA"/>
</dbReference>
<evidence type="ECO:0000256" key="8">
    <source>
        <dbReference type="ARBA" id="ARBA00022737"/>
    </source>
</evidence>
<organism evidence="24 25">
    <name type="scientific">Cyprinus carpio carpio</name>
    <dbReference type="NCBI Taxonomy" id="630221"/>
    <lineage>
        <taxon>Eukaryota</taxon>
        <taxon>Metazoa</taxon>
        <taxon>Chordata</taxon>
        <taxon>Craniata</taxon>
        <taxon>Vertebrata</taxon>
        <taxon>Euteleostomi</taxon>
        <taxon>Actinopterygii</taxon>
        <taxon>Neopterygii</taxon>
        <taxon>Teleostei</taxon>
        <taxon>Ostariophysi</taxon>
        <taxon>Cypriniformes</taxon>
        <taxon>Cyprinidae</taxon>
        <taxon>Cyprininae</taxon>
        <taxon>Cyprinus</taxon>
    </lineage>
</organism>
<dbReference type="SUPFAM" id="SSF57850">
    <property type="entry name" value="RING/U-box"/>
    <property type="match status" value="1"/>
</dbReference>
<evidence type="ECO:0000256" key="20">
    <source>
        <dbReference type="ARBA" id="ARBA00083988"/>
    </source>
</evidence>
<dbReference type="CDD" id="cd16580">
    <property type="entry name" value="RING-HC_TRIM8_C-V"/>
    <property type="match status" value="1"/>
</dbReference>
<evidence type="ECO:0000313" key="24">
    <source>
        <dbReference type="Ensembl" id="ENSCCRP00000059980.2"/>
    </source>
</evidence>
<dbReference type="Pfam" id="PF13445">
    <property type="entry name" value="zf-RING_UBOX"/>
    <property type="match status" value="1"/>
</dbReference>
<evidence type="ECO:0000256" key="7">
    <source>
        <dbReference type="ARBA" id="ARBA00022723"/>
    </source>
</evidence>
<dbReference type="GO" id="GO:0061630">
    <property type="term" value="F:ubiquitin protein ligase activity"/>
    <property type="evidence" value="ECO:0007669"/>
    <property type="project" value="UniProtKB-EC"/>
</dbReference>
<keyword evidence="13" id="KW-0175">Coiled coil</keyword>
<dbReference type="PROSITE" id="PS50089">
    <property type="entry name" value="ZF_RING_2"/>
    <property type="match status" value="1"/>
</dbReference>
<dbReference type="Gene3D" id="3.30.40.10">
    <property type="entry name" value="Zinc/RING finger domain, C3HC4 (zinc finger)"/>
    <property type="match status" value="1"/>
</dbReference>
<keyword evidence="12" id="KW-0391">Immunity</keyword>
<dbReference type="InterPro" id="IPR027370">
    <property type="entry name" value="Znf-RING_euk"/>
</dbReference>
<dbReference type="InterPro" id="IPR001841">
    <property type="entry name" value="Znf_RING"/>
</dbReference>
<evidence type="ECO:0000256" key="5">
    <source>
        <dbReference type="ARBA" id="ARBA00022588"/>
    </source>
</evidence>
<dbReference type="FunFam" id="3.30.40.10:FF:000290">
    <property type="entry name" value="probable E3 ubiquitin-protein ligase TRIM8"/>
    <property type="match status" value="1"/>
</dbReference>
<evidence type="ECO:0000256" key="14">
    <source>
        <dbReference type="ARBA" id="ARBA00055398"/>
    </source>
</evidence>
<accession>A0A8C1DCP2</accession>
<feature type="compositionally biased region" description="Low complexity" evidence="22">
    <location>
        <begin position="465"/>
        <end position="479"/>
    </location>
</feature>
<feature type="region of interest" description="Disordered" evidence="22">
    <location>
        <begin position="396"/>
        <end position="494"/>
    </location>
</feature>
<dbReference type="GO" id="GO:0044790">
    <property type="term" value="P:suppression of viral release by host"/>
    <property type="evidence" value="ECO:0007669"/>
    <property type="project" value="UniProtKB-ARBA"/>
</dbReference>
<evidence type="ECO:0000256" key="3">
    <source>
        <dbReference type="ARBA" id="ARBA00008518"/>
    </source>
</evidence>
<dbReference type="GeneTree" id="ENSGT00940000157919"/>
<name>A0A8C1DCP2_CYPCA</name>
<keyword evidence="8" id="KW-0677">Repeat</keyword>
<evidence type="ECO:0000256" key="2">
    <source>
        <dbReference type="ARBA" id="ARBA00004906"/>
    </source>
</evidence>
<keyword evidence="10" id="KW-0833">Ubl conjugation pathway</keyword>
<dbReference type="SMART" id="SM00184">
    <property type="entry name" value="RING"/>
    <property type="match status" value="1"/>
</dbReference>
<dbReference type="GO" id="GO:0045087">
    <property type="term" value="P:innate immune response"/>
    <property type="evidence" value="ECO:0007669"/>
    <property type="project" value="UniProtKB-KW"/>
</dbReference>
<keyword evidence="11" id="KW-0862">Zinc</keyword>
<dbReference type="Proteomes" id="UP001108240">
    <property type="component" value="Unplaced"/>
</dbReference>
<evidence type="ECO:0000256" key="18">
    <source>
        <dbReference type="ARBA" id="ARBA00075537"/>
    </source>
</evidence>
<evidence type="ECO:0000256" key="4">
    <source>
        <dbReference type="ARBA" id="ARBA00012483"/>
    </source>
</evidence>
<comment type="catalytic activity">
    <reaction evidence="1">
        <text>S-ubiquitinyl-[E2 ubiquitin-conjugating enzyme]-L-cysteine + [acceptor protein]-L-lysine = [E2 ubiquitin-conjugating enzyme]-L-cysteine + N(6)-ubiquitinyl-[acceptor protein]-L-lysine.</text>
        <dbReference type="EC" id="2.3.2.27"/>
    </reaction>
</comment>
<dbReference type="AlphaFoldDB" id="A0A8C1DCP2"/>
<sequence length="590" mass="66458">MSDQLVEMAESWRNCFEEELICPICLHVFVEPVQLPCKHNFCRSCISEAWAKDTANVRCPECNHAYNQKPNLEKNIKLTNIVEKFNALNVEKAPAVLHCILCRRGPPLQAQKVCLRCNAPCCQSHIQTHLQQPCPAPGHLLVGVEEVRAWSCLHHDEYRLYHCDAEQVAVCQYCCFSRCAPNHGHAVCDVEVRRNDIRMVTCSSFTEALWIILNHAGQHDHQHMLMKQQDRIDDRVKDIEEQLYKLESDKLLVEDKVQQLKEEVRVQYHKMHQLLEDDLGRTLEVLDKAHSKYCQENSTQTLQLNERRQEAKKLLSSVQVVFDKAEDINFMKNTKPVKILMDRSQSCTGSVLPPYKVGHLNSKIFLSEVSKKEKNLKKILEAPFSTPAHFLQSVSVHPSSVNTSGGEKRKHSTAFHESSSSLLESSSGPMSKQQFLGQGSNSTDGPASQPPMAPCSSTQHIVGLSSSSSAQSVHHSSSVFTPADYPNPSSSQQAMLPQYGGRKILMCTMDNCYCSSVPSISNHRGHPPYPRSGSFPWTQDYTHPLPSTPSMSQPLQGLSMHDWIDASQSHRHPDFYGLYGQSSTKPYVTS</sequence>
<evidence type="ECO:0000256" key="22">
    <source>
        <dbReference type="SAM" id="MobiDB-lite"/>
    </source>
</evidence>
<evidence type="ECO:0000259" key="23">
    <source>
        <dbReference type="PROSITE" id="PS50089"/>
    </source>
</evidence>
<dbReference type="EC" id="2.3.2.27" evidence="4"/>
<keyword evidence="25" id="KW-1185">Reference proteome</keyword>
<comment type="pathway">
    <text evidence="2">Protein modification; protein ubiquitination.</text>
</comment>
<evidence type="ECO:0000256" key="6">
    <source>
        <dbReference type="ARBA" id="ARBA00022679"/>
    </source>
</evidence>
<evidence type="ECO:0000313" key="25">
    <source>
        <dbReference type="Proteomes" id="UP001108240"/>
    </source>
</evidence>
<reference evidence="24" key="2">
    <citation type="submission" date="2025-09" db="UniProtKB">
        <authorList>
            <consortium name="Ensembl"/>
        </authorList>
    </citation>
    <scope>IDENTIFICATION</scope>
</reference>